<organism evidence="3 4">
    <name type="scientific">Suillus discolor</name>
    <dbReference type="NCBI Taxonomy" id="1912936"/>
    <lineage>
        <taxon>Eukaryota</taxon>
        <taxon>Fungi</taxon>
        <taxon>Dikarya</taxon>
        <taxon>Basidiomycota</taxon>
        <taxon>Agaricomycotina</taxon>
        <taxon>Agaricomycetes</taxon>
        <taxon>Agaricomycetidae</taxon>
        <taxon>Boletales</taxon>
        <taxon>Suillineae</taxon>
        <taxon>Suillaceae</taxon>
        <taxon>Suillus</taxon>
    </lineage>
</organism>
<gene>
    <name evidence="3" type="ORF">F5147DRAFT_74064</name>
</gene>
<dbReference type="AlphaFoldDB" id="A0A9P7JX18"/>
<feature type="transmembrane region" description="Helical" evidence="2">
    <location>
        <begin position="36"/>
        <end position="56"/>
    </location>
</feature>
<feature type="region of interest" description="Disordered" evidence="1">
    <location>
        <begin position="86"/>
        <end position="143"/>
    </location>
</feature>
<keyword evidence="4" id="KW-1185">Reference proteome</keyword>
<comment type="caution">
    <text evidence="3">The sequence shown here is derived from an EMBL/GenBank/DDBJ whole genome shotgun (WGS) entry which is preliminary data.</text>
</comment>
<dbReference type="RefSeq" id="XP_041295468.1">
    <property type="nucleotide sequence ID" value="XM_041439459.1"/>
</dbReference>
<feature type="region of interest" description="Disordered" evidence="1">
    <location>
        <begin position="161"/>
        <end position="182"/>
    </location>
</feature>
<protein>
    <submittedName>
        <fullName evidence="3">Uncharacterized protein</fullName>
    </submittedName>
</protein>
<keyword evidence="2" id="KW-0812">Transmembrane</keyword>
<accession>A0A9P7JX18</accession>
<proteinExistence type="predicted"/>
<keyword evidence="2" id="KW-0472">Membrane</keyword>
<dbReference type="OrthoDB" id="2974599at2759"/>
<reference evidence="3" key="1">
    <citation type="journal article" date="2020" name="New Phytol.">
        <title>Comparative genomics reveals dynamic genome evolution in host specialist ectomycorrhizal fungi.</title>
        <authorList>
            <person name="Lofgren L.A."/>
            <person name="Nguyen N.H."/>
            <person name="Vilgalys R."/>
            <person name="Ruytinx J."/>
            <person name="Liao H.L."/>
            <person name="Branco S."/>
            <person name="Kuo A."/>
            <person name="LaButti K."/>
            <person name="Lipzen A."/>
            <person name="Andreopoulos W."/>
            <person name="Pangilinan J."/>
            <person name="Riley R."/>
            <person name="Hundley H."/>
            <person name="Na H."/>
            <person name="Barry K."/>
            <person name="Grigoriev I.V."/>
            <person name="Stajich J.E."/>
            <person name="Kennedy P.G."/>
        </authorList>
    </citation>
    <scope>NUCLEOTIDE SEQUENCE</scope>
    <source>
        <strain evidence="3">FC423</strain>
    </source>
</reference>
<dbReference type="GeneID" id="64701718"/>
<keyword evidence="2" id="KW-1133">Transmembrane helix</keyword>
<dbReference type="EMBL" id="JABBWM010000014">
    <property type="protein sequence ID" value="KAG2112669.1"/>
    <property type="molecule type" value="Genomic_DNA"/>
</dbReference>
<dbReference type="Proteomes" id="UP000823399">
    <property type="component" value="Unassembled WGS sequence"/>
</dbReference>
<evidence type="ECO:0000313" key="4">
    <source>
        <dbReference type="Proteomes" id="UP000823399"/>
    </source>
</evidence>
<evidence type="ECO:0000256" key="1">
    <source>
        <dbReference type="SAM" id="MobiDB-lite"/>
    </source>
</evidence>
<name>A0A9P7JX18_9AGAM</name>
<sequence length="196" mass="21764">MTFIPLSASMALMGRSELLATEGSTENLSNKSILQHLYFIIAVTALMLLVAARICVLRRRNRPLTEFFSIKTSNFYDNSQAPGEDYTFSSSYQPSRRMHHHLTPLPSAHRPDRRIRPDRRVNAADIDSAGRRTGGPDDPDWDGKDILPAYNIYDRPPKYEFGGSVPPVQECTPPAVSHPPDDAVVESTGAIPAVED</sequence>
<evidence type="ECO:0000256" key="2">
    <source>
        <dbReference type="SAM" id="Phobius"/>
    </source>
</evidence>
<evidence type="ECO:0000313" key="3">
    <source>
        <dbReference type="EMBL" id="KAG2112669.1"/>
    </source>
</evidence>